<name>A0A0K0N6B8_9CAUD</name>
<dbReference type="RefSeq" id="YP_009187094.1">
    <property type="nucleotide sequence ID" value="NC_028653.1"/>
</dbReference>
<accession>A0A0K0N6B8</accession>
<dbReference type="EMBL" id="KR053201">
    <property type="protein sequence ID" value="AKJ72375.1"/>
    <property type="molecule type" value="Genomic_DNA"/>
</dbReference>
<evidence type="ECO:0008006" key="3">
    <source>
        <dbReference type="Google" id="ProtNLM"/>
    </source>
</evidence>
<proteinExistence type="predicted"/>
<organism evidence="1 2">
    <name type="scientific">Gordonia phage GTE8</name>
    <dbReference type="NCBI Taxonomy" id="1647475"/>
    <lineage>
        <taxon>Viruses</taxon>
        <taxon>Duplodnaviria</taxon>
        <taxon>Heunggongvirae</taxon>
        <taxon>Uroviricota</taxon>
        <taxon>Caudoviricetes</taxon>
        <taxon>Zierdtviridae</taxon>
        <taxon>Emilbogenvirinae</taxon>
        <taxon>Foxborovirus</taxon>
        <taxon>Foxborovirus GTE8</taxon>
    </lineage>
</organism>
<protein>
    <recommendedName>
        <fullName evidence="3">Minor tail protein</fullName>
    </recommendedName>
</protein>
<dbReference type="Proteomes" id="UP000204476">
    <property type="component" value="Genome"/>
</dbReference>
<keyword evidence="2" id="KW-1185">Reference proteome</keyword>
<evidence type="ECO:0000313" key="2">
    <source>
        <dbReference type="Proteomes" id="UP000204476"/>
    </source>
</evidence>
<evidence type="ECO:0000313" key="1">
    <source>
        <dbReference type="EMBL" id="AKJ72375.1"/>
    </source>
</evidence>
<dbReference type="OrthoDB" id="1680at10239"/>
<dbReference type="GeneID" id="26515990"/>
<reference evidence="1 2" key="1">
    <citation type="journal article" date="2015" name="PLoS ONE">
        <title>Lysis to Kill: Evaluation of the Lytic Abilities, and Genomics of Nine Bacteriophages Infective for Gordonia spp. and Their Potential Use in Activated Sludge Foam Biocontrol.</title>
        <authorList>
            <person name="Dyson Z.A."/>
            <person name="Tucci J."/>
            <person name="Seviour R.J."/>
            <person name="Petrovski S."/>
        </authorList>
    </citation>
    <scope>NUCLEOTIDE SEQUENCE [LARGE SCALE GENOMIC DNA]</scope>
</reference>
<gene>
    <name evidence="1" type="ORF">GTE8_32</name>
</gene>
<dbReference type="KEGG" id="vg:26515990"/>
<dbReference type="Gene3D" id="2.60.120.260">
    <property type="entry name" value="Galactose-binding domain-like"/>
    <property type="match status" value="1"/>
</dbReference>
<sequence length="788" mass="84383">MDALDLNRHTPEELLLAGKKIALKEDIWDPKSVGEIVAKILDLFGLDIPNWEDALANWEALKDAFEGTYVGPDLALNIIQNTIGTIRRLATGLINPGRLPLIPFSHIGETYPNLLENGGFESADSLDGQSIWTWDGTEGRTAPGSAKAVGDGTRKVLLSNSVPATAEQKFQISGWVKWADLTGGANALRVSVVPYLGGNVLADVPIATRSSPTANSGWTELTGTYEVPAGVDSIRLQVEVGATVTAGSVWWDDMRISKYGSLPQRFIGGLVDALGDLGEGIVAVVGQIGDFFDRITGRVGATIGDIQEWISQLGTILSGGTVGAGLLPTLSNGLRFAVNGVQSFIQNVIDTILSALRKVPVIGGLIGDVHEEVGQLGDTAQKGLSIAQDGRTLAQSTVYNIATSRPLWSGLDPTAEVSFPWNELFYNTGGAISTQTITPTVARIVKVRCQVDQIMNTVAFLASKSGTSQTVFMNIYRYNPDTAIWNRVYATSASFAALIGASLNRVTLKFSNDGFPVSAQELYAFEFWCVGGNITFAAKTAPVAPIPGVVPGAIGGSRNPTSANMNQITSAEMEAMNDGNTIYLEFGSDLGQLELPRHFFINFDNFSWQNWVRNTVGESGQLQIVNGRVQYGGNDDGLQTAVFGSQTLTDEMAIIGRIDEDPKTLAYSILGICSDNTTANKNAQTVLMRIYRGSVAIMTGTTVRNSADGTFVAGDYRLRAEIVTGGFRRFVAERWNGQDWSFIVDWVDSGSVAGSGPGRRYGVIAIHHAFFNAGAAIDNVQILDMEAA</sequence>